<name>A0ABR5A171_9BACL</name>
<dbReference type="NCBIfam" id="TIGR03999">
    <property type="entry name" value="thiol_BshA"/>
    <property type="match status" value="1"/>
</dbReference>
<gene>
    <name evidence="3" type="ORF">SD71_17480</name>
</gene>
<dbReference type="Pfam" id="PF13439">
    <property type="entry name" value="Glyco_transf_4"/>
    <property type="match status" value="1"/>
</dbReference>
<dbReference type="InterPro" id="IPR028098">
    <property type="entry name" value="Glyco_trans_4-like_N"/>
</dbReference>
<proteinExistence type="predicted"/>
<sequence length="387" mass="43222">MNRPLKIGITCYPSLGGSGVIATELGKLLAEKGHEIHFITQSMPFRLGKFHRNIYYHEVEVSDYYVFRYPPYDLSLASKMNQVARLQNLDLLHVHYAVPHAICAYLAKQMAGDQLKVVTTLHGTDITVLAQDQTLKDIIRLGIRNSDAVTAVSRDLIRETRELLDIQEPIDLTYNFVDKRVYYPRNVADLRLDYADPHEKVLMHISNFRPVKRTSDVVDIFAKVNAKVPSKLLLVGEGPDLPKIQTQINAMGLSNRVHFLGKQDDVAQVVSVADLMLLPSEKESFGLVALEAMACGVPTIGSVAGGIPELVEHGTSGYLSTIGNTDEMAANALKLLTDEKLYADFREACLHRARHVFCNDIITAQYEEIYYRVLGIPMKVPMPVCEA</sequence>
<feature type="domain" description="Glycosyltransferase subfamily 4-like N-terminal" evidence="2">
    <location>
        <begin position="16"/>
        <end position="178"/>
    </location>
</feature>
<feature type="domain" description="Glycosyl transferase family 1" evidence="1">
    <location>
        <begin position="198"/>
        <end position="348"/>
    </location>
</feature>
<dbReference type="RefSeq" id="WP_041065952.1">
    <property type="nucleotide sequence ID" value="NZ_JXAL01000026.1"/>
</dbReference>
<comment type="caution">
    <text evidence="3">The sequence shown here is derived from an EMBL/GenBank/DDBJ whole genome shotgun (WGS) entry which is preliminary data.</text>
</comment>
<keyword evidence="4" id="KW-1185">Reference proteome</keyword>
<dbReference type="PANTHER" id="PTHR45947">
    <property type="entry name" value="SULFOQUINOVOSYL TRANSFERASE SQD2"/>
    <property type="match status" value="1"/>
</dbReference>
<dbReference type="InterPro" id="IPR050194">
    <property type="entry name" value="Glycosyltransferase_grp1"/>
</dbReference>
<dbReference type="SUPFAM" id="SSF53756">
    <property type="entry name" value="UDP-Glycosyltransferase/glycogen phosphorylase"/>
    <property type="match status" value="1"/>
</dbReference>
<evidence type="ECO:0000259" key="1">
    <source>
        <dbReference type="Pfam" id="PF00534"/>
    </source>
</evidence>
<accession>A0ABR5A171</accession>
<dbReference type="PANTHER" id="PTHR45947:SF3">
    <property type="entry name" value="SULFOQUINOVOSYL TRANSFERASE SQD2"/>
    <property type="match status" value="1"/>
</dbReference>
<organism evidence="3 4">
    <name type="scientific">Cohnella kolymensis</name>
    <dbReference type="NCBI Taxonomy" id="1590652"/>
    <lineage>
        <taxon>Bacteria</taxon>
        <taxon>Bacillati</taxon>
        <taxon>Bacillota</taxon>
        <taxon>Bacilli</taxon>
        <taxon>Bacillales</taxon>
        <taxon>Paenibacillaceae</taxon>
        <taxon>Cohnella</taxon>
    </lineage>
</organism>
<dbReference type="InterPro" id="IPR023881">
    <property type="entry name" value="Thiol_BshA"/>
</dbReference>
<dbReference type="Gene3D" id="3.40.50.2000">
    <property type="entry name" value="Glycogen Phosphorylase B"/>
    <property type="match status" value="2"/>
</dbReference>
<evidence type="ECO:0000259" key="2">
    <source>
        <dbReference type="Pfam" id="PF13439"/>
    </source>
</evidence>
<dbReference type="EMBL" id="JXAL01000026">
    <property type="protein sequence ID" value="KIL34811.1"/>
    <property type="molecule type" value="Genomic_DNA"/>
</dbReference>
<dbReference type="InterPro" id="IPR001296">
    <property type="entry name" value="Glyco_trans_1"/>
</dbReference>
<evidence type="ECO:0000313" key="4">
    <source>
        <dbReference type="Proteomes" id="UP000054526"/>
    </source>
</evidence>
<dbReference type="Proteomes" id="UP000054526">
    <property type="component" value="Unassembled WGS sequence"/>
</dbReference>
<evidence type="ECO:0000313" key="3">
    <source>
        <dbReference type="EMBL" id="KIL34811.1"/>
    </source>
</evidence>
<reference evidence="3 4" key="1">
    <citation type="submission" date="2014-12" db="EMBL/GenBank/DDBJ databases">
        <title>Draft genome sequence of Cohnella kolymensis strain B-2846.</title>
        <authorList>
            <person name="Karlyshev A.V."/>
            <person name="Kudryashova E.B."/>
        </authorList>
    </citation>
    <scope>NUCLEOTIDE SEQUENCE [LARGE SCALE GENOMIC DNA]</scope>
    <source>
        <strain evidence="3 4">VKM B-2846</strain>
    </source>
</reference>
<protein>
    <submittedName>
        <fullName evidence="3">N-acetyl-alpha-D-glucosaminyl L-malate synthase</fullName>
    </submittedName>
</protein>
<dbReference type="Pfam" id="PF00534">
    <property type="entry name" value="Glycos_transf_1"/>
    <property type="match status" value="1"/>
</dbReference>